<name>A0A542YA91_9MICO</name>
<accession>A0A542YA91</accession>
<dbReference type="GO" id="GO:0005886">
    <property type="term" value="C:plasma membrane"/>
    <property type="evidence" value="ECO:0007669"/>
    <property type="project" value="TreeGrafter"/>
</dbReference>
<dbReference type="Gene3D" id="3.40.50.300">
    <property type="entry name" value="P-loop containing nucleotide triphosphate hydrolases"/>
    <property type="match status" value="1"/>
</dbReference>
<dbReference type="RefSeq" id="WP_141881483.1">
    <property type="nucleotide sequence ID" value="NZ_VFOM01000003.1"/>
</dbReference>
<dbReference type="GO" id="GO:0016887">
    <property type="term" value="F:ATP hydrolysis activity"/>
    <property type="evidence" value="ECO:0007669"/>
    <property type="project" value="InterPro"/>
</dbReference>
<feature type="domain" description="ABC transporter" evidence="5">
    <location>
        <begin position="9"/>
        <end position="242"/>
    </location>
</feature>
<dbReference type="Proteomes" id="UP000317998">
    <property type="component" value="Unassembled WGS sequence"/>
</dbReference>
<dbReference type="Pfam" id="PF00005">
    <property type="entry name" value="ABC_tran"/>
    <property type="match status" value="1"/>
</dbReference>
<dbReference type="GO" id="GO:0005304">
    <property type="term" value="F:L-valine transmembrane transporter activity"/>
    <property type="evidence" value="ECO:0007669"/>
    <property type="project" value="TreeGrafter"/>
</dbReference>
<dbReference type="OrthoDB" id="9805514at2"/>
<evidence type="ECO:0000313" key="7">
    <source>
        <dbReference type="Proteomes" id="UP000317998"/>
    </source>
</evidence>
<comment type="caution">
    <text evidence="6">The sequence shown here is derived from an EMBL/GenBank/DDBJ whole genome shotgun (WGS) entry which is preliminary data.</text>
</comment>
<dbReference type="PANTHER" id="PTHR45772">
    <property type="entry name" value="CONSERVED COMPONENT OF ABC TRANSPORTER FOR NATURAL AMINO ACIDS-RELATED"/>
    <property type="match status" value="1"/>
</dbReference>
<gene>
    <name evidence="6" type="ORF">FB562_2362</name>
</gene>
<evidence type="ECO:0000256" key="3">
    <source>
        <dbReference type="ARBA" id="ARBA00022840"/>
    </source>
</evidence>
<dbReference type="GO" id="GO:0015188">
    <property type="term" value="F:L-isoleucine transmembrane transporter activity"/>
    <property type="evidence" value="ECO:0007669"/>
    <property type="project" value="TreeGrafter"/>
</dbReference>
<dbReference type="PANTHER" id="PTHR45772:SF7">
    <property type="entry name" value="AMINO ACID ABC TRANSPORTER ATP-BINDING PROTEIN"/>
    <property type="match status" value="1"/>
</dbReference>
<dbReference type="EMBL" id="VFOM01000003">
    <property type="protein sequence ID" value="TQL44953.1"/>
    <property type="molecule type" value="Genomic_DNA"/>
</dbReference>
<dbReference type="GO" id="GO:0015808">
    <property type="term" value="P:L-alanine transport"/>
    <property type="evidence" value="ECO:0007669"/>
    <property type="project" value="TreeGrafter"/>
</dbReference>
<dbReference type="InterPro" id="IPR003439">
    <property type="entry name" value="ABC_transporter-like_ATP-bd"/>
</dbReference>
<dbReference type="InterPro" id="IPR032823">
    <property type="entry name" value="BCA_ABC_TP_C"/>
</dbReference>
<evidence type="ECO:0000259" key="5">
    <source>
        <dbReference type="PROSITE" id="PS50893"/>
    </source>
</evidence>
<evidence type="ECO:0000256" key="1">
    <source>
        <dbReference type="ARBA" id="ARBA00022448"/>
    </source>
</evidence>
<dbReference type="GO" id="GO:1903805">
    <property type="term" value="P:L-valine import across plasma membrane"/>
    <property type="evidence" value="ECO:0007669"/>
    <property type="project" value="TreeGrafter"/>
</dbReference>
<dbReference type="InterPro" id="IPR003593">
    <property type="entry name" value="AAA+_ATPase"/>
</dbReference>
<dbReference type="InterPro" id="IPR027417">
    <property type="entry name" value="P-loop_NTPase"/>
</dbReference>
<dbReference type="GO" id="GO:0015192">
    <property type="term" value="F:L-phenylalanine transmembrane transporter activity"/>
    <property type="evidence" value="ECO:0007669"/>
    <property type="project" value="TreeGrafter"/>
</dbReference>
<dbReference type="PROSITE" id="PS50893">
    <property type="entry name" value="ABC_TRANSPORTER_2"/>
    <property type="match status" value="1"/>
</dbReference>
<proteinExistence type="predicted"/>
<evidence type="ECO:0000256" key="2">
    <source>
        <dbReference type="ARBA" id="ARBA00022741"/>
    </source>
</evidence>
<dbReference type="GO" id="GO:0042941">
    <property type="term" value="P:D-alanine transmembrane transport"/>
    <property type="evidence" value="ECO:0007669"/>
    <property type="project" value="TreeGrafter"/>
</dbReference>
<dbReference type="InterPro" id="IPR051120">
    <property type="entry name" value="ABC_AA/LPS_Transport"/>
</dbReference>
<keyword evidence="1" id="KW-0813">Transport</keyword>
<feature type="region of interest" description="Disordered" evidence="4">
    <location>
        <begin position="244"/>
        <end position="267"/>
    </location>
</feature>
<organism evidence="6 7">
    <name type="scientific">Homoserinimonas aerilata</name>
    <dbReference type="NCBI Taxonomy" id="1162970"/>
    <lineage>
        <taxon>Bacteria</taxon>
        <taxon>Bacillati</taxon>
        <taxon>Actinomycetota</taxon>
        <taxon>Actinomycetes</taxon>
        <taxon>Micrococcales</taxon>
        <taxon>Microbacteriaceae</taxon>
        <taxon>Homoserinimonas</taxon>
    </lineage>
</organism>
<protein>
    <submittedName>
        <fullName evidence="6">Amino acid/amide ABC transporter ATP-binding protein 1 (HAAT family)</fullName>
    </submittedName>
</protein>
<keyword evidence="7" id="KW-1185">Reference proteome</keyword>
<feature type="compositionally biased region" description="Basic and acidic residues" evidence="4">
    <location>
        <begin position="251"/>
        <end position="267"/>
    </location>
</feature>
<evidence type="ECO:0000313" key="6">
    <source>
        <dbReference type="EMBL" id="TQL44953.1"/>
    </source>
</evidence>
<dbReference type="GO" id="GO:1903806">
    <property type="term" value="P:L-isoleucine import across plasma membrane"/>
    <property type="evidence" value="ECO:0007669"/>
    <property type="project" value="TreeGrafter"/>
</dbReference>
<keyword evidence="3 6" id="KW-0067">ATP-binding</keyword>
<dbReference type="GO" id="GO:0005524">
    <property type="term" value="F:ATP binding"/>
    <property type="evidence" value="ECO:0007669"/>
    <property type="project" value="UniProtKB-KW"/>
</dbReference>
<dbReference type="Pfam" id="PF12399">
    <property type="entry name" value="BCA_ABC_TP_C"/>
    <property type="match status" value="1"/>
</dbReference>
<reference evidence="6 7" key="1">
    <citation type="submission" date="2019-06" db="EMBL/GenBank/DDBJ databases">
        <title>Sequencing the genomes of 1000 actinobacteria strains.</title>
        <authorList>
            <person name="Klenk H.-P."/>
        </authorList>
    </citation>
    <scope>NUCLEOTIDE SEQUENCE [LARGE SCALE GENOMIC DNA]</scope>
    <source>
        <strain evidence="6 7">DSM 26477</strain>
    </source>
</reference>
<evidence type="ECO:0000256" key="4">
    <source>
        <dbReference type="SAM" id="MobiDB-lite"/>
    </source>
</evidence>
<dbReference type="SMART" id="SM00382">
    <property type="entry name" value="AAA"/>
    <property type="match status" value="1"/>
</dbReference>
<dbReference type="AlphaFoldDB" id="A0A542YA91"/>
<sequence>MNSSTLPLIETRTLGRRFGQLQVLSGFDLRVEAGEVLGIIGPNGAGKSTLLGVLGGSIPPSTGTILLDGSDITRRSSHWRARNGVATSYQIPRPFLGMTVMENLMVAATFAAGKRGRSAQEAALGALRLTNLTRLVNTEANDLRLLDRKRLEVARALAASPRLLLLDEIAGGLTESEIPELVDLVRTVSQAGVTVIWIEHVVHALTAVATRLLCLTYGRILAEGDPATVLASPEVRSVYLGIDPDPEDFPDDVHGAEPNEATDAPHA</sequence>
<dbReference type="SUPFAM" id="SSF52540">
    <property type="entry name" value="P-loop containing nucleoside triphosphate hydrolases"/>
    <property type="match status" value="1"/>
</dbReference>
<keyword evidence="2" id="KW-0547">Nucleotide-binding</keyword>